<name>B9ERZ4_PROMM</name>
<reference evidence="1 2" key="1">
    <citation type="journal article" date="2003" name="Nature">
        <title>Genome divergence in two Prochlorococcus ecotypes reflects oceanic niche differentiation.</title>
        <authorList>
            <person name="Rocap G."/>
            <person name="Larimer F.W."/>
            <person name="Lamerdin J.E."/>
            <person name="Malfatti S."/>
            <person name="Chain P."/>
            <person name="Ahlgren N.A."/>
            <person name="Arellano A."/>
            <person name="Coleman M."/>
            <person name="Hauser L."/>
            <person name="Hess W.R."/>
            <person name="Johnson Z.I."/>
            <person name="Land M.L."/>
            <person name="Lindell D."/>
            <person name="Post A.F."/>
            <person name="Regala W."/>
            <person name="Shah M."/>
            <person name="Shaw S.L."/>
            <person name="Steglich C."/>
            <person name="Sullivan M.B."/>
            <person name="Ting C.S."/>
            <person name="Tolonen A."/>
            <person name="Webb E.A."/>
            <person name="Zinser E.R."/>
            <person name="Chisholm S.W."/>
        </authorList>
    </citation>
    <scope>NUCLEOTIDE SEQUENCE [LARGE SCALE GENOMIC DNA]</scope>
    <source>
        <strain evidence="2">MIT 9313</strain>
    </source>
</reference>
<dbReference type="Proteomes" id="UP000001423">
    <property type="component" value="Chromosome"/>
</dbReference>
<dbReference type="KEGG" id="pmt:PMT_2504"/>
<dbReference type="OrthoDB" id="558320at2"/>
<accession>B9ERZ4</accession>
<sequence>MTIEELKAVLSEQMCQRVTQVLTFEGEDAVNIEELYQQVPAGFRGKLTVRSGSQYVWDLWQTDEDTWEFSSTQGSER</sequence>
<keyword evidence="2" id="KW-1185">Reference proteome</keyword>
<dbReference type="HOGENOM" id="CLU_2669816_0_0_3"/>
<protein>
    <submittedName>
        <fullName evidence="1">Uncharacterized protein</fullName>
    </submittedName>
</protein>
<dbReference type="EMBL" id="BX548175">
    <property type="protein sequence ID" value="CAX32022.1"/>
    <property type="molecule type" value="Genomic_DNA"/>
</dbReference>
<evidence type="ECO:0000313" key="2">
    <source>
        <dbReference type="Proteomes" id="UP000001423"/>
    </source>
</evidence>
<gene>
    <name evidence="1" type="ordered locus">PMT_2504</name>
</gene>
<dbReference type="AlphaFoldDB" id="B9ERZ4"/>
<organism evidence="1 2">
    <name type="scientific">Prochlorococcus marinus (strain MIT 9313)</name>
    <dbReference type="NCBI Taxonomy" id="74547"/>
    <lineage>
        <taxon>Bacteria</taxon>
        <taxon>Bacillati</taxon>
        <taxon>Cyanobacteriota</taxon>
        <taxon>Cyanophyceae</taxon>
        <taxon>Synechococcales</taxon>
        <taxon>Prochlorococcaceae</taxon>
        <taxon>Prochlorococcus</taxon>
    </lineage>
</organism>
<dbReference type="RefSeq" id="WP_041384398.1">
    <property type="nucleotide sequence ID" value="NC_005071.1"/>
</dbReference>
<evidence type="ECO:0000313" key="1">
    <source>
        <dbReference type="EMBL" id="CAX32022.1"/>
    </source>
</evidence>
<proteinExistence type="predicted"/>